<dbReference type="Proteomes" id="UP000199032">
    <property type="component" value="Unassembled WGS sequence"/>
</dbReference>
<feature type="domain" description="Transposase IS4-like" evidence="1">
    <location>
        <begin position="4"/>
        <end position="114"/>
    </location>
</feature>
<organism evidence="2 3">
    <name type="scientific">Candidatus Nitrospira nitrosa</name>
    <dbReference type="NCBI Taxonomy" id="1742972"/>
    <lineage>
        <taxon>Bacteria</taxon>
        <taxon>Pseudomonadati</taxon>
        <taxon>Nitrospirota</taxon>
        <taxon>Nitrospiria</taxon>
        <taxon>Nitrospirales</taxon>
        <taxon>Nitrospiraceae</taxon>
        <taxon>Nitrospira</taxon>
    </lineage>
</organism>
<accession>A0A0S4LIE8</accession>
<sequence length="117" mass="13521">MDNPLRFILTPEQASDYTQVEPLLAGWSAHYVIADRGYDRHAIVEVIERSGATTVIPSRACVNKPCETDFALYTERYRVECFFNRLKHYRAVATRYAKRARNFASLVYLAAAMLWIK</sequence>
<evidence type="ECO:0000313" key="2">
    <source>
        <dbReference type="EMBL" id="CUS34930.1"/>
    </source>
</evidence>
<dbReference type="GO" id="GO:0006313">
    <property type="term" value="P:DNA transposition"/>
    <property type="evidence" value="ECO:0007669"/>
    <property type="project" value="InterPro"/>
</dbReference>
<dbReference type="PANTHER" id="PTHR30007:SF1">
    <property type="entry name" value="BLR1914 PROTEIN"/>
    <property type="match status" value="1"/>
</dbReference>
<dbReference type="GO" id="GO:0004803">
    <property type="term" value="F:transposase activity"/>
    <property type="evidence" value="ECO:0007669"/>
    <property type="project" value="InterPro"/>
</dbReference>
<dbReference type="GO" id="GO:0003677">
    <property type="term" value="F:DNA binding"/>
    <property type="evidence" value="ECO:0007669"/>
    <property type="project" value="InterPro"/>
</dbReference>
<name>A0A0S4LIE8_9BACT</name>
<evidence type="ECO:0000259" key="1">
    <source>
        <dbReference type="Pfam" id="PF01609"/>
    </source>
</evidence>
<keyword evidence="3" id="KW-1185">Reference proteome</keyword>
<gene>
    <name evidence="2" type="ORF">COMA1_20036</name>
</gene>
<evidence type="ECO:0000313" key="3">
    <source>
        <dbReference type="Proteomes" id="UP000199032"/>
    </source>
</evidence>
<reference evidence="2 3" key="1">
    <citation type="submission" date="2015-10" db="EMBL/GenBank/DDBJ databases">
        <authorList>
            <person name="Gilbert D.G."/>
        </authorList>
    </citation>
    <scope>NUCLEOTIDE SEQUENCE [LARGE SCALE GENOMIC DNA]</scope>
    <source>
        <strain evidence="2">COMA1</strain>
    </source>
</reference>
<dbReference type="InterPro" id="IPR002559">
    <property type="entry name" value="Transposase_11"/>
</dbReference>
<dbReference type="Pfam" id="PF01609">
    <property type="entry name" value="DDE_Tnp_1"/>
    <property type="match status" value="1"/>
</dbReference>
<dbReference type="AlphaFoldDB" id="A0A0S4LIE8"/>
<proteinExistence type="predicted"/>
<protein>
    <submittedName>
        <fullName evidence="2">Transposase</fullName>
    </submittedName>
</protein>
<dbReference type="EMBL" id="CZQA01000008">
    <property type="protein sequence ID" value="CUS34930.1"/>
    <property type="molecule type" value="Genomic_DNA"/>
</dbReference>
<dbReference type="STRING" id="1742972.COMA1_20036"/>
<dbReference type="PANTHER" id="PTHR30007">
    <property type="entry name" value="PHP DOMAIN PROTEIN"/>
    <property type="match status" value="1"/>
</dbReference>